<evidence type="ECO:0000256" key="1">
    <source>
        <dbReference type="SAM" id="MobiDB-lite"/>
    </source>
</evidence>
<feature type="compositionally biased region" description="Basic and acidic residues" evidence="1">
    <location>
        <begin position="13"/>
        <end position="23"/>
    </location>
</feature>
<dbReference type="Proteomes" id="UP001614391">
    <property type="component" value="Unassembled WGS sequence"/>
</dbReference>
<name>A0ABW8CXE4_STRBI</name>
<dbReference type="Gene3D" id="6.10.140.530">
    <property type="match status" value="1"/>
</dbReference>
<dbReference type="EMBL" id="JBITYT010000010">
    <property type="protein sequence ID" value="MFI9122259.1"/>
    <property type="molecule type" value="Genomic_DNA"/>
</dbReference>
<protein>
    <submittedName>
        <fullName evidence="3">Helicase associated domain-containing protein</fullName>
    </submittedName>
</protein>
<dbReference type="InterPro" id="IPR005114">
    <property type="entry name" value="Helicase_assoc"/>
</dbReference>
<evidence type="ECO:0000259" key="2">
    <source>
        <dbReference type="Pfam" id="PF03457"/>
    </source>
</evidence>
<evidence type="ECO:0000313" key="3">
    <source>
        <dbReference type="EMBL" id="MFI9122259.1"/>
    </source>
</evidence>
<comment type="caution">
    <text evidence="3">The sequence shown here is derived from an EMBL/GenBank/DDBJ whole genome shotgun (WGS) entry which is preliminary data.</text>
</comment>
<accession>A0ABW8CXE4</accession>
<evidence type="ECO:0000313" key="4">
    <source>
        <dbReference type="Proteomes" id="UP001614391"/>
    </source>
</evidence>
<reference evidence="3 4" key="1">
    <citation type="submission" date="2024-10" db="EMBL/GenBank/DDBJ databases">
        <title>The Natural Products Discovery Center: Release of the First 8490 Sequenced Strains for Exploring Actinobacteria Biosynthetic Diversity.</title>
        <authorList>
            <person name="Kalkreuter E."/>
            <person name="Kautsar S.A."/>
            <person name="Yang D."/>
            <person name="Bader C.D."/>
            <person name="Teijaro C.N."/>
            <person name="Fluegel L."/>
            <person name="Davis C.M."/>
            <person name="Simpson J.R."/>
            <person name="Lauterbach L."/>
            <person name="Steele A.D."/>
            <person name="Gui C."/>
            <person name="Meng S."/>
            <person name="Li G."/>
            <person name="Viehrig K."/>
            <person name="Ye F."/>
            <person name="Su P."/>
            <person name="Kiefer A.F."/>
            <person name="Nichols A."/>
            <person name="Cepeda A.J."/>
            <person name="Yan W."/>
            <person name="Fan B."/>
            <person name="Jiang Y."/>
            <person name="Adhikari A."/>
            <person name="Zheng C.-J."/>
            <person name="Schuster L."/>
            <person name="Cowan T.M."/>
            <person name="Smanski M.J."/>
            <person name="Chevrette M.G."/>
            <person name="De Carvalho L.P.S."/>
            <person name="Shen B."/>
        </authorList>
    </citation>
    <scope>NUCLEOTIDE SEQUENCE [LARGE SCALE GENOMIC DNA]</scope>
    <source>
        <strain evidence="3 4">NPDC053346</strain>
    </source>
</reference>
<sequence>MSEHVLGITPVTEEEKPEPRMSRAEKWAMRYTAARQFHEREGHLTVPGKHIETVVLGGAKDDGEGRGQREVTLEPGAWVGNQRARAASPSPERIEQLSRIGMRGA</sequence>
<feature type="region of interest" description="Disordered" evidence="1">
    <location>
        <begin position="81"/>
        <end position="105"/>
    </location>
</feature>
<gene>
    <name evidence="3" type="ORF">ACIGW0_23130</name>
</gene>
<proteinExistence type="predicted"/>
<keyword evidence="4" id="KW-1185">Reference proteome</keyword>
<feature type="region of interest" description="Disordered" evidence="1">
    <location>
        <begin position="1"/>
        <end position="23"/>
    </location>
</feature>
<dbReference type="Pfam" id="PF03457">
    <property type="entry name" value="HA"/>
    <property type="match status" value="1"/>
</dbReference>
<feature type="domain" description="Helicase-associated" evidence="2">
    <location>
        <begin position="24"/>
        <end position="102"/>
    </location>
</feature>
<organism evidence="3 4">
    <name type="scientific">Streptomyces bikiniensis</name>
    <dbReference type="NCBI Taxonomy" id="1896"/>
    <lineage>
        <taxon>Bacteria</taxon>
        <taxon>Bacillati</taxon>
        <taxon>Actinomycetota</taxon>
        <taxon>Actinomycetes</taxon>
        <taxon>Kitasatosporales</taxon>
        <taxon>Streptomycetaceae</taxon>
        <taxon>Streptomyces</taxon>
    </lineage>
</organism>
<dbReference type="RefSeq" id="WP_399617851.1">
    <property type="nucleotide sequence ID" value="NZ_JBITYT010000010.1"/>
</dbReference>